<feature type="transmembrane region" description="Helical" evidence="6">
    <location>
        <begin position="210"/>
        <end position="233"/>
    </location>
</feature>
<feature type="transmembrane region" description="Helical" evidence="6">
    <location>
        <begin position="175"/>
        <end position="198"/>
    </location>
</feature>
<dbReference type="GO" id="GO:0005886">
    <property type="term" value="C:plasma membrane"/>
    <property type="evidence" value="ECO:0007669"/>
    <property type="project" value="UniProtKB-SubCell"/>
</dbReference>
<organism evidence="8 9">
    <name type="scientific">Mycetocola tolaasinivorans</name>
    <dbReference type="NCBI Taxonomy" id="76635"/>
    <lineage>
        <taxon>Bacteria</taxon>
        <taxon>Bacillati</taxon>
        <taxon>Actinomycetota</taxon>
        <taxon>Actinomycetes</taxon>
        <taxon>Micrococcales</taxon>
        <taxon>Microbacteriaceae</taxon>
        <taxon>Mycetocola</taxon>
    </lineage>
</organism>
<protein>
    <submittedName>
        <fullName evidence="8">MFS transporter</fullName>
    </submittedName>
</protein>
<dbReference type="InterPro" id="IPR011701">
    <property type="entry name" value="MFS"/>
</dbReference>
<evidence type="ECO:0000259" key="7">
    <source>
        <dbReference type="PROSITE" id="PS50850"/>
    </source>
</evidence>
<keyword evidence="4 6" id="KW-1133">Transmembrane helix</keyword>
<dbReference type="CDD" id="cd17324">
    <property type="entry name" value="MFS_NepI_like"/>
    <property type="match status" value="1"/>
</dbReference>
<feature type="transmembrane region" description="Helical" evidence="6">
    <location>
        <begin position="296"/>
        <end position="316"/>
    </location>
</feature>
<dbReference type="Proteomes" id="UP000272503">
    <property type="component" value="Unassembled WGS sequence"/>
</dbReference>
<dbReference type="InterPro" id="IPR020846">
    <property type="entry name" value="MFS_dom"/>
</dbReference>
<feature type="transmembrane region" description="Helical" evidence="6">
    <location>
        <begin position="323"/>
        <end position="340"/>
    </location>
</feature>
<feature type="domain" description="Major facilitator superfamily (MFS) profile" evidence="7">
    <location>
        <begin position="55"/>
        <end position="436"/>
    </location>
</feature>
<name>A0A3L7ABJ2_9MICO</name>
<feature type="transmembrane region" description="Helical" evidence="6">
    <location>
        <begin position="89"/>
        <end position="109"/>
    </location>
</feature>
<dbReference type="PANTHER" id="PTHR43124:SF3">
    <property type="entry name" value="CHLORAMPHENICOL EFFLUX PUMP RV0191"/>
    <property type="match status" value="1"/>
</dbReference>
<feature type="transmembrane region" description="Helical" evidence="6">
    <location>
        <begin position="50"/>
        <end position="69"/>
    </location>
</feature>
<dbReference type="SUPFAM" id="SSF103473">
    <property type="entry name" value="MFS general substrate transporter"/>
    <property type="match status" value="1"/>
</dbReference>
<dbReference type="Gene3D" id="1.20.1250.20">
    <property type="entry name" value="MFS general substrate transporter like domains"/>
    <property type="match status" value="1"/>
</dbReference>
<evidence type="ECO:0000313" key="9">
    <source>
        <dbReference type="Proteomes" id="UP000272503"/>
    </source>
</evidence>
<keyword evidence="2" id="KW-1003">Cell membrane</keyword>
<comment type="subcellular location">
    <subcellularLocation>
        <location evidence="1">Cell membrane</location>
        <topology evidence="1">Multi-pass membrane protein</topology>
    </subcellularLocation>
</comment>
<gene>
    <name evidence="8" type="ORF">D9V32_02515</name>
</gene>
<evidence type="ECO:0000256" key="6">
    <source>
        <dbReference type="SAM" id="Phobius"/>
    </source>
</evidence>
<dbReference type="AlphaFoldDB" id="A0A3L7ABJ2"/>
<keyword evidence="9" id="KW-1185">Reference proteome</keyword>
<dbReference type="OrthoDB" id="2810795at2"/>
<keyword evidence="3 6" id="KW-0812">Transmembrane</keyword>
<dbReference type="InterPro" id="IPR036259">
    <property type="entry name" value="MFS_trans_sf"/>
</dbReference>
<dbReference type="EMBL" id="RCUX01000002">
    <property type="protein sequence ID" value="RLP77344.1"/>
    <property type="molecule type" value="Genomic_DNA"/>
</dbReference>
<reference evidence="8 9" key="1">
    <citation type="submission" date="2018-10" db="EMBL/GenBank/DDBJ databases">
        <authorList>
            <person name="Li J."/>
        </authorList>
    </citation>
    <scope>NUCLEOTIDE SEQUENCE [LARGE SCALE GENOMIC DNA]</scope>
    <source>
        <strain evidence="8 9">IF 016277</strain>
    </source>
</reference>
<evidence type="ECO:0000256" key="4">
    <source>
        <dbReference type="ARBA" id="ARBA00022989"/>
    </source>
</evidence>
<dbReference type="Pfam" id="PF07690">
    <property type="entry name" value="MFS_1"/>
    <property type="match status" value="1"/>
</dbReference>
<evidence type="ECO:0000256" key="3">
    <source>
        <dbReference type="ARBA" id="ARBA00022692"/>
    </source>
</evidence>
<feature type="transmembrane region" description="Helical" evidence="6">
    <location>
        <begin position="383"/>
        <end position="405"/>
    </location>
</feature>
<evidence type="ECO:0000313" key="8">
    <source>
        <dbReference type="EMBL" id="RLP77344.1"/>
    </source>
</evidence>
<dbReference type="GO" id="GO:0022857">
    <property type="term" value="F:transmembrane transporter activity"/>
    <property type="evidence" value="ECO:0007669"/>
    <property type="project" value="InterPro"/>
</dbReference>
<proteinExistence type="predicted"/>
<accession>A0A3L7ABJ2</accession>
<feature type="transmembrane region" description="Helical" evidence="6">
    <location>
        <begin position="145"/>
        <end position="163"/>
    </location>
</feature>
<feature type="transmembrane region" description="Helical" evidence="6">
    <location>
        <begin position="254"/>
        <end position="276"/>
    </location>
</feature>
<feature type="transmembrane region" description="Helical" evidence="6">
    <location>
        <begin position="411"/>
        <end position="431"/>
    </location>
</feature>
<feature type="transmembrane region" description="Helical" evidence="6">
    <location>
        <begin position="121"/>
        <end position="139"/>
    </location>
</feature>
<comment type="caution">
    <text evidence="8">The sequence shown here is derived from an EMBL/GenBank/DDBJ whole genome shotgun (WGS) entry which is preliminary data.</text>
</comment>
<evidence type="ECO:0000256" key="5">
    <source>
        <dbReference type="ARBA" id="ARBA00023136"/>
    </source>
</evidence>
<feature type="transmembrane region" description="Helical" evidence="6">
    <location>
        <begin position="346"/>
        <end position="371"/>
    </location>
</feature>
<dbReference type="PROSITE" id="PS50850">
    <property type="entry name" value="MFS"/>
    <property type="match status" value="1"/>
</dbReference>
<dbReference type="InterPro" id="IPR050189">
    <property type="entry name" value="MFS_Efflux_Transporters"/>
</dbReference>
<evidence type="ECO:0000256" key="1">
    <source>
        <dbReference type="ARBA" id="ARBA00004651"/>
    </source>
</evidence>
<keyword evidence="5 6" id="KW-0472">Membrane</keyword>
<sequence>MVPAVPESPGRAHQRADELDASRHFLGPSERHSGIFQMTSSTAAPVRSNALPMLGLIALSISVFLSITSEMMPTGLLPEMSADLGVSESQVGLLVTIFAFTVVLTSTGMIRVTMRLPRHTLMVAILLTLALCNVLTALLPSYEAIVFARILGGVAHGMFWSMTPAYASRLVAPHLIGRAITIALTGGTFAMILGVPLGTALGHAVGWRTAFGAVAIALALGAVAVYFFLPKVAQDPITPKRERSQNGGVKEPGSALPVALICIMVALTMTGYYAFFTYITPFFTGWVGVPPELVSVALLGFGAFGAISLFFTGGIFSRLPLPGLTIGLVGCATAVSLIAMTAGSPILAAAAMAVWGFCFGLIPPLAQTLMLRAAAPEHRDTAGAFYTTAFNIGIGGGALIGGILLSAYGLGALPILSAVLTGAGLVLFLFARGRVSAAVERHSPSVESEKISA</sequence>
<dbReference type="PANTHER" id="PTHR43124">
    <property type="entry name" value="PURINE EFFLUX PUMP PBUE"/>
    <property type="match status" value="1"/>
</dbReference>
<evidence type="ECO:0000256" key="2">
    <source>
        <dbReference type="ARBA" id="ARBA00022475"/>
    </source>
</evidence>